<dbReference type="SMART" id="SM00173">
    <property type="entry name" value="RAS"/>
    <property type="match status" value="1"/>
</dbReference>
<dbReference type="Proteomes" id="UP000078046">
    <property type="component" value="Unassembled WGS sequence"/>
</dbReference>
<sequence length="352" mass="40326">MGYIEGHGLGKNSQGRLEPVILKRDLKSCKTTISEISRKKPASTCISNSGYFKFINNNLNERKIGVQSLNPKKYLDCYITKIKSKSDIELNVELIEKKKKLGQLKNNMKSNDVRFTTQKIITENMKEKRKEKGESLTKDHELLVDMVNHLKKEIRRRKTIMSTPMGNNSIKVVCVGDGAVGKTCLLIAYKDQKFNVGYTPTVFDNYACNVTIGYEEYLCALFDTAGQEDYDRIRPLCYPETDVFLLCFCVIAESTLYNLVHKWKPEVEHHCPTAAKLICGTKTDCRMPHMKRLDENEIRSKKYKVTDEKYLECSAKLLENVNVVFNTAYSLALNKRIENQQNSKNKGKCTLL</sequence>
<dbReference type="PANTHER" id="PTHR24072">
    <property type="entry name" value="RHO FAMILY GTPASE"/>
    <property type="match status" value="1"/>
</dbReference>
<organism evidence="11 12">
    <name type="scientific">Intoshia linei</name>
    <dbReference type="NCBI Taxonomy" id="1819745"/>
    <lineage>
        <taxon>Eukaryota</taxon>
        <taxon>Metazoa</taxon>
        <taxon>Spiralia</taxon>
        <taxon>Lophotrochozoa</taxon>
        <taxon>Mesozoa</taxon>
        <taxon>Orthonectida</taxon>
        <taxon>Rhopaluridae</taxon>
        <taxon>Intoshia</taxon>
    </lineage>
</organism>
<dbReference type="AlphaFoldDB" id="A0A177B797"/>
<evidence type="ECO:0000256" key="1">
    <source>
        <dbReference type="ARBA" id="ARBA00004342"/>
    </source>
</evidence>
<dbReference type="PROSITE" id="PS51420">
    <property type="entry name" value="RHO"/>
    <property type="match status" value="1"/>
</dbReference>
<dbReference type="GO" id="GO:0003924">
    <property type="term" value="F:GTPase activity"/>
    <property type="evidence" value="ECO:0007669"/>
    <property type="project" value="InterPro"/>
</dbReference>
<evidence type="ECO:0000256" key="4">
    <source>
        <dbReference type="ARBA" id="ARBA00022481"/>
    </source>
</evidence>
<keyword evidence="7" id="KW-0472">Membrane</keyword>
<comment type="similarity">
    <text evidence="2">Belongs to the small GTPase superfamily. Rho family.</text>
</comment>
<keyword evidence="4" id="KW-0488">Methylation</keyword>
<dbReference type="EMBL" id="LWCA01000305">
    <property type="protein sequence ID" value="OAF69294.1"/>
    <property type="molecule type" value="Genomic_DNA"/>
</dbReference>
<keyword evidence="9" id="KW-0636">Prenylation</keyword>
<keyword evidence="8" id="KW-0449">Lipoprotein</keyword>
<evidence type="ECO:0000256" key="2">
    <source>
        <dbReference type="ARBA" id="ARBA00010142"/>
    </source>
</evidence>
<keyword evidence="12" id="KW-1185">Reference proteome</keyword>
<protein>
    <recommendedName>
        <fullName evidence="10">G-patch domain-containing protein</fullName>
    </recommendedName>
</protein>
<dbReference type="FunFam" id="3.40.50.300:FF:000983">
    <property type="entry name" value="Rho family GTPase"/>
    <property type="match status" value="1"/>
</dbReference>
<evidence type="ECO:0000256" key="8">
    <source>
        <dbReference type="ARBA" id="ARBA00023288"/>
    </source>
</evidence>
<accession>A0A177B797</accession>
<evidence type="ECO:0000256" key="9">
    <source>
        <dbReference type="ARBA" id="ARBA00023289"/>
    </source>
</evidence>
<evidence type="ECO:0000256" key="7">
    <source>
        <dbReference type="ARBA" id="ARBA00023136"/>
    </source>
</evidence>
<dbReference type="InterPro" id="IPR027417">
    <property type="entry name" value="P-loop_NTPase"/>
</dbReference>
<dbReference type="PROSITE" id="PS51419">
    <property type="entry name" value="RAB"/>
    <property type="match status" value="1"/>
</dbReference>
<dbReference type="PROSITE" id="PS50174">
    <property type="entry name" value="G_PATCH"/>
    <property type="match status" value="1"/>
</dbReference>
<evidence type="ECO:0000256" key="3">
    <source>
        <dbReference type="ARBA" id="ARBA00022475"/>
    </source>
</evidence>
<dbReference type="GO" id="GO:0005525">
    <property type="term" value="F:GTP binding"/>
    <property type="evidence" value="ECO:0007669"/>
    <property type="project" value="UniProtKB-KW"/>
</dbReference>
<dbReference type="SMART" id="SM00175">
    <property type="entry name" value="RAB"/>
    <property type="match status" value="1"/>
</dbReference>
<keyword evidence="6" id="KW-0342">GTP-binding</keyword>
<evidence type="ECO:0000313" key="11">
    <source>
        <dbReference type="EMBL" id="OAF69294.1"/>
    </source>
</evidence>
<gene>
    <name evidence="11" type="ORF">A3Q56_02969</name>
</gene>
<dbReference type="GO" id="GO:0005886">
    <property type="term" value="C:plasma membrane"/>
    <property type="evidence" value="ECO:0007669"/>
    <property type="project" value="UniProtKB-SubCell"/>
</dbReference>
<dbReference type="OrthoDB" id="8830751at2759"/>
<evidence type="ECO:0000256" key="6">
    <source>
        <dbReference type="ARBA" id="ARBA00023134"/>
    </source>
</evidence>
<keyword evidence="3" id="KW-1003">Cell membrane</keyword>
<evidence type="ECO:0000313" key="12">
    <source>
        <dbReference type="Proteomes" id="UP000078046"/>
    </source>
</evidence>
<feature type="domain" description="G-patch" evidence="10">
    <location>
        <begin position="1"/>
        <end position="20"/>
    </location>
</feature>
<comment type="subcellular location">
    <subcellularLocation>
        <location evidence="1">Cell membrane</location>
        <topology evidence="1">Lipid-anchor</topology>
        <orientation evidence="1">Cytoplasmic side</orientation>
    </subcellularLocation>
</comment>
<evidence type="ECO:0000256" key="5">
    <source>
        <dbReference type="ARBA" id="ARBA00022741"/>
    </source>
</evidence>
<dbReference type="Pfam" id="PF01585">
    <property type="entry name" value="G-patch"/>
    <property type="match status" value="1"/>
</dbReference>
<dbReference type="SUPFAM" id="SSF52540">
    <property type="entry name" value="P-loop containing nucleoside triphosphate hydrolases"/>
    <property type="match status" value="1"/>
</dbReference>
<reference evidence="11 12" key="1">
    <citation type="submission" date="2016-04" db="EMBL/GenBank/DDBJ databases">
        <title>The genome of Intoshia linei affirms orthonectids as highly simplified spiralians.</title>
        <authorList>
            <person name="Mikhailov K.V."/>
            <person name="Slusarev G.S."/>
            <person name="Nikitin M.A."/>
            <person name="Logacheva M.D."/>
            <person name="Penin A."/>
            <person name="Aleoshin V."/>
            <person name="Panchin Y.V."/>
        </authorList>
    </citation>
    <scope>NUCLEOTIDE SEQUENCE [LARGE SCALE GENOMIC DNA]</scope>
    <source>
        <strain evidence="11">Intl2013</strain>
        <tissue evidence="11">Whole animal</tissue>
    </source>
</reference>
<dbReference type="InterPro" id="IPR003578">
    <property type="entry name" value="Small_GTPase_Rho"/>
</dbReference>
<dbReference type="InterPro" id="IPR001806">
    <property type="entry name" value="Small_GTPase"/>
</dbReference>
<dbReference type="Pfam" id="PF00071">
    <property type="entry name" value="Ras"/>
    <property type="match status" value="1"/>
</dbReference>
<dbReference type="PRINTS" id="PR00449">
    <property type="entry name" value="RASTRNSFRMNG"/>
</dbReference>
<dbReference type="NCBIfam" id="TIGR00231">
    <property type="entry name" value="small_GTP"/>
    <property type="match status" value="1"/>
</dbReference>
<dbReference type="GO" id="GO:0007264">
    <property type="term" value="P:small GTPase-mediated signal transduction"/>
    <property type="evidence" value="ECO:0007669"/>
    <property type="project" value="InterPro"/>
</dbReference>
<proteinExistence type="inferred from homology"/>
<dbReference type="SMART" id="SM00174">
    <property type="entry name" value="RHO"/>
    <property type="match status" value="1"/>
</dbReference>
<dbReference type="InterPro" id="IPR005225">
    <property type="entry name" value="Small_GTP-bd"/>
</dbReference>
<comment type="caution">
    <text evidence="11">The sequence shown here is derived from an EMBL/GenBank/DDBJ whole genome shotgun (WGS) entry which is preliminary data.</text>
</comment>
<evidence type="ECO:0000259" key="10">
    <source>
        <dbReference type="PROSITE" id="PS50174"/>
    </source>
</evidence>
<dbReference type="InterPro" id="IPR000467">
    <property type="entry name" value="G_patch_dom"/>
</dbReference>
<dbReference type="CDD" id="cd00157">
    <property type="entry name" value="Rho"/>
    <property type="match status" value="1"/>
</dbReference>
<dbReference type="GO" id="GO:0003676">
    <property type="term" value="F:nucleic acid binding"/>
    <property type="evidence" value="ECO:0007669"/>
    <property type="project" value="InterPro"/>
</dbReference>
<name>A0A177B797_9BILA</name>
<dbReference type="Gene3D" id="3.40.50.300">
    <property type="entry name" value="P-loop containing nucleotide triphosphate hydrolases"/>
    <property type="match status" value="1"/>
</dbReference>
<keyword evidence="5" id="KW-0547">Nucleotide-binding</keyword>